<reference evidence="10 11" key="1">
    <citation type="journal article" date="2013" name="Genome Announc.">
        <title>Draft Genome Sequence of Rhodococcus rhodnii Strain LMG5362, a Symbiont of Rhodnius prolixus (Hemiptera, Reduviidae, Triatominae), the Principle Vector of Trypanosoma cruzi.</title>
        <authorList>
            <person name="Pachebat J.A."/>
            <person name="van Keulen G."/>
            <person name="Whitten M.M."/>
            <person name="Girdwood S."/>
            <person name="Del Sol R."/>
            <person name="Dyson P.J."/>
            <person name="Facey P.D."/>
        </authorList>
    </citation>
    <scope>NUCLEOTIDE SEQUENCE [LARGE SCALE GENOMIC DNA]</scope>
    <source>
        <strain evidence="10 11">LMG 5362</strain>
    </source>
</reference>
<evidence type="ECO:0000256" key="6">
    <source>
        <dbReference type="ARBA" id="ARBA00022857"/>
    </source>
</evidence>
<dbReference type="InterPro" id="IPR029069">
    <property type="entry name" value="HotDog_dom_sf"/>
</dbReference>
<accession>R7WMD2</accession>
<feature type="domain" description="Ketosynthase family 3 (KS3)" evidence="9">
    <location>
        <begin position="2555"/>
        <end position="3006"/>
    </location>
</feature>
<evidence type="ECO:0000256" key="3">
    <source>
        <dbReference type="ARBA" id="ARBA00022553"/>
    </source>
</evidence>
<keyword evidence="7" id="KW-0560">Oxidoreductase</keyword>
<dbReference type="InterPro" id="IPR047224">
    <property type="entry name" value="FAS_alpha_su_C"/>
</dbReference>
<dbReference type="PANTHER" id="PTHR10982:SF21">
    <property type="entry name" value="FATTY ACID SYNTHASE SUBUNIT BETA"/>
    <property type="match status" value="1"/>
</dbReference>
<evidence type="ECO:0000256" key="4">
    <source>
        <dbReference type="ARBA" id="ARBA00022679"/>
    </source>
</evidence>
<evidence type="ECO:0000259" key="9">
    <source>
        <dbReference type="PROSITE" id="PS52004"/>
    </source>
</evidence>
<dbReference type="CDD" id="cd08950">
    <property type="entry name" value="KR_fFAS_SDR_c_like"/>
    <property type="match status" value="1"/>
</dbReference>
<dbReference type="SUPFAM" id="SSF51735">
    <property type="entry name" value="NAD(P)-binding Rossmann-fold domains"/>
    <property type="match status" value="1"/>
</dbReference>
<dbReference type="PROSITE" id="PS52004">
    <property type="entry name" value="KS3_2"/>
    <property type="match status" value="1"/>
</dbReference>
<dbReference type="Pfam" id="PF00109">
    <property type="entry name" value="ketoacyl-synt"/>
    <property type="match status" value="1"/>
</dbReference>
<dbReference type="RefSeq" id="WP_010839532.1">
    <property type="nucleotide sequence ID" value="NZ_APMY01000102.1"/>
</dbReference>
<dbReference type="Gene3D" id="3.40.366.10">
    <property type="entry name" value="Malonyl-Coenzyme A Acyl Carrier Protein, domain 2"/>
    <property type="match status" value="3"/>
</dbReference>
<name>R7WMD2_9NOCA</name>
<dbReference type="InterPro" id="IPR016035">
    <property type="entry name" value="Acyl_Trfase/lysoPLipase"/>
</dbReference>
<dbReference type="SUPFAM" id="SSF51395">
    <property type="entry name" value="FMN-linked oxidoreductases"/>
    <property type="match status" value="1"/>
</dbReference>
<dbReference type="InterPro" id="IPR020841">
    <property type="entry name" value="PKS_Beta-ketoAc_synthase_dom"/>
</dbReference>
<keyword evidence="4" id="KW-0808">Transferase</keyword>
<dbReference type="FunFam" id="3.40.366.10:FF:000009">
    <property type="entry name" value="Fatty acid synthase Fas"/>
    <property type="match status" value="1"/>
</dbReference>
<dbReference type="PANTHER" id="PTHR10982">
    <property type="entry name" value="MALONYL COA-ACYL CARRIER PROTEIN TRANSACYLASE"/>
    <property type="match status" value="1"/>
</dbReference>
<keyword evidence="3" id="KW-0597">Phosphoprotein</keyword>
<protein>
    <submittedName>
        <fullName evidence="10">Fatty-acyl-CoA synthase</fullName>
    </submittedName>
</protein>
<dbReference type="GO" id="GO:0006633">
    <property type="term" value="P:fatty acid biosynthetic process"/>
    <property type="evidence" value="ECO:0007669"/>
    <property type="project" value="InterPro"/>
</dbReference>
<gene>
    <name evidence="10" type="ORF">Rrhod_3503</name>
</gene>
<dbReference type="Gene3D" id="3.20.20.70">
    <property type="entry name" value="Aldolase class I"/>
    <property type="match status" value="1"/>
</dbReference>
<comment type="similarity">
    <text evidence="1">Belongs to the enoyl-CoA hydratase/isomerase family.</text>
</comment>
<evidence type="ECO:0000256" key="5">
    <source>
        <dbReference type="ARBA" id="ARBA00022801"/>
    </source>
</evidence>
<keyword evidence="11" id="KW-1185">Reference proteome</keyword>
<evidence type="ECO:0000256" key="8">
    <source>
        <dbReference type="SAM" id="MobiDB-lite"/>
    </source>
</evidence>
<dbReference type="eggNOG" id="COG4981">
    <property type="taxonomic scope" value="Bacteria"/>
</dbReference>
<dbReference type="Proteomes" id="UP000013525">
    <property type="component" value="Unassembled WGS sequence"/>
</dbReference>
<dbReference type="SUPFAM" id="SSF53901">
    <property type="entry name" value="Thiolase-like"/>
    <property type="match status" value="2"/>
</dbReference>
<dbReference type="SUPFAM" id="SSF54637">
    <property type="entry name" value="Thioesterase/thiol ester dehydrase-isomerase"/>
    <property type="match status" value="1"/>
</dbReference>
<dbReference type="InterPro" id="IPR013785">
    <property type="entry name" value="Aldolase_TIM"/>
</dbReference>
<dbReference type="CDD" id="cd00828">
    <property type="entry name" value="elong_cond_enzymes"/>
    <property type="match status" value="1"/>
</dbReference>
<keyword evidence="6" id="KW-0521">NADP</keyword>
<dbReference type="InterPro" id="IPR055118">
    <property type="entry name" value="FAS-like_AT_central"/>
</dbReference>
<dbReference type="Pfam" id="PF00698">
    <property type="entry name" value="Acyl_transf_1"/>
    <property type="match status" value="1"/>
</dbReference>
<dbReference type="Pfam" id="PF02801">
    <property type="entry name" value="Ketoacyl-synt_C"/>
    <property type="match status" value="1"/>
</dbReference>
<dbReference type="InterPro" id="IPR014043">
    <property type="entry name" value="Acyl_transferase_dom"/>
</dbReference>
<dbReference type="PRINTS" id="PR01483">
    <property type="entry name" value="FASYNTHASE"/>
</dbReference>
<dbReference type="InterPro" id="IPR016036">
    <property type="entry name" value="Malonyl_transacylase_ACP-bd"/>
</dbReference>
<dbReference type="Pfam" id="PF18094">
    <property type="entry name" value="DNA_pol_B_N"/>
    <property type="match status" value="1"/>
</dbReference>
<dbReference type="InterPro" id="IPR036291">
    <property type="entry name" value="NAD(P)-bd_dom_sf"/>
</dbReference>
<dbReference type="Pfam" id="PF01575">
    <property type="entry name" value="MaoC_dehydratas"/>
    <property type="match status" value="1"/>
</dbReference>
<organism evidence="10 11">
    <name type="scientific">Rhodococcus rhodnii LMG 5362</name>
    <dbReference type="NCBI Taxonomy" id="1273125"/>
    <lineage>
        <taxon>Bacteria</taxon>
        <taxon>Bacillati</taxon>
        <taxon>Actinomycetota</taxon>
        <taxon>Actinomycetes</taxon>
        <taxon>Mycobacteriales</taxon>
        <taxon>Nocardiaceae</taxon>
        <taxon>Rhodococcus</taxon>
    </lineage>
</organism>
<feature type="region of interest" description="Disordered" evidence="8">
    <location>
        <begin position="1212"/>
        <end position="1234"/>
    </location>
</feature>
<dbReference type="SMART" id="SM00827">
    <property type="entry name" value="PKS_AT"/>
    <property type="match status" value="1"/>
</dbReference>
<dbReference type="eggNOG" id="COG2030">
    <property type="taxonomic scope" value="Bacteria"/>
</dbReference>
<dbReference type="InterPro" id="IPR014030">
    <property type="entry name" value="Ketoacyl_synth_N"/>
</dbReference>
<dbReference type="InterPro" id="IPR003965">
    <property type="entry name" value="Fatty_acid_synthase"/>
</dbReference>
<dbReference type="InterPro" id="IPR002539">
    <property type="entry name" value="MaoC-like_dom"/>
</dbReference>
<comment type="caution">
    <text evidence="10">The sequence shown here is derived from an EMBL/GenBank/DDBJ whole genome shotgun (WGS) entry which is preliminary data.</text>
</comment>
<dbReference type="GO" id="GO:0004318">
    <property type="term" value="F:enoyl-[acyl-carrier-protein] reductase (NADH) activity"/>
    <property type="evidence" value="ECO:0007669"/>
    <property type="project" value="InterPro"/>
</dbReference>
<dbReference type="InterPro" id="IPR014031">
    <property type="entry name" value="Ketoacyl_synth_C"/>
</dbReference>
<dbReference type="eggNOG" id="COG0331">
    <property type="taxonomic scope" value="Bacteria"/>
</dbReference>
<evidence type="ECO:0000313" key="10">
    <source>
        <dbReference type="EMBL" id="EOM75169.1"/>
    </source>
</evidence>
<dbReference type="InterPro" id="IPR013565">
    <property type="entry name" value="Fas1/AflB-like_central"/>
</dbReference>
<dbReference type="EMBL" id="APMY01000102">
    <property type="protein sequence ID" value="EOM75169.1"/>
    <property type="molecule type" value="Genomic_DNA"/>
</dbReference>
<evidence type="ECO:0000256" key="1">
    <source>
        <dbReference type="ARBA" id="ARBA00005254"/>
    </source>
</evidence>
<dbReference type="Gene3D" id="3.90.25.70">
    <property type="match status" value="1"/>
</dbReference>
<dbReference type="InterPro" id="IPR001227">
    <property type="entry name" value="Ac_transferase_dom_sf"/>
</dbReference>
<dbReference type="InterPro" id="IPR050830">
    <property type="entry name" value="Fungal_FAS"/>
</dbReference>
<feature type="compositionally biased region" description="Low complexity" evidence="8">
    <location>
        <begin position="1767"/>
        <end position="1792"/>
    </location>
</feature>
<dbReference type="PROSITE" id="PS00606">
    <property type="entry name" value="KS3_1"/>
    <property type="match status" value="1"/>
</dbReference>
<dbReference type="Gene3D" id="3.10.129.10">
    <property type="entry name" value="Hotdog Thioesterase"/>
    <property type="match status" value="1"/>
</dbReference>
<feature type="region of interest" description="Disordered" evidence="8">
    <location>
        <begin position="1754"/>
        <end position="1792"/>
    </location>
</feature>
<feature type="compositionally biased region" description="Basic and acidic residues" evidence="8">
    <location>
        <begin position="1224"/>
        <end position="1234"/>
    </location>
</feature>
<feature type="compositionally biased region" description="Acidic residues" evidence="8">
    <location>
        <begin position="1754"/>
        <end position="1766"/>
    </location>
</feature>
<dbReference type="Pfam" id="PF08354">
    <property type="entry name" value="Fas1-AflB-like_hel"/>
    <property type="match status" value="1"/>
</dbReference>
<keyword evidence="2" id="KW-0596">Phosphopantetheine</keyword>
<dbReference type="GO" id="GO:0004312">
    <property type="term" value="F:fatty acid synthase activity"/>
    <property type="evidence" value="ECO:0007669"/>
    <property type="project" value="InterPro"/>
</dbReference>
<dbReference type="GO" id="GO:0016787">
    <property type="term" value="F:hydrolase activity"/>
    <property type="evidence" value="ECO:0007669"/>
    <property type="project" value="UniProtKB-KW"/>
</dbReference>
<dbReference type="eggNOG" id="COG0304">
    <property type="taxonomic scope" value="Bacteria"/>
</dbReference>
<evidence type="ECO:0000256" key="7">
    <source>
        <dbReference type="ARBA" id="ARBA00023002"/>
    </source>
</evidence>
<sequence length="3090" mass="322508">MTIDDSNRRDDISARGRDTRVMPGHAVIDALRDGRPYALTFAGQGAPWLDTLGEITRSHALDSHLTALTDRARGLLAPVADELLPARPAAFDPVRWLAERAEVRSDDESDAAEPSPASVADAELGSAAVSMPGVLTTQLAALRALSDWGLDIEAMPPVAVAGHSQGVLAAAATRVEPDRHADLLAFAQLLGAAATLVGRRRGLTSRAGGAPMVAVSGATPEQIREVLAGSDREHGIEISIRNGRRRVVLTGSPAELALVEARCAAVTAEQTRARDAKKRGGAVFAPVFETVTAEVGFHHPAMAEAAELALAWAERCVLRIDDAQTLAAAVLVDPVDWVASVDAVVEQGADWILDLGPGDVVGRLTRANARGTGVGTISVTTPDGRDELLRAGSAPVVPPAWSTFAPVPVTLPGGRRGVETAFTRVTGRSPILLAGMTPTTVDAPIVAAAANAGHWAELAGGGQVTEEIFTDRIAELETLLEPGRAVQFNSMFLDPYLWKLHIGGKRLVQRARAAGAPIDGVVVTAGIPELDEAVALVSELVDAGIGHVAFKPGTVAQIRSVVAIARAVGDHPVIAHIEGGRAGGHHSWEDLDDLLLATYAELRATPNLVVCVGGGIGTPERAAEYLTGTWAHAHDHPAMPVDGILVGTAAMATLEATTSPDVKRLLVETQGTPDWVGAGTALGGVASGRSQLGADIHEIDNAASRTGRLLDEVAGDADAVAERRDEIVAALDLTAKPYFGDVAEMTYEQWLRRYLELAVGIDAAAEFDCGGEFAEAITESATSRWLDVSWRERFQKMLQRTEARLHDITRGPIVTRFADAASLEQPEAAMCTLAAAFEDLGSTILHPADVGFFVELCRSPGKPVNFVPVVDADVRRWWRSDSLWQAHDARWSADQVCVIPGTVSVAGITRADEPVGELLDRFELAAYDGLVASGRTARTVFARRGSGDVARSPLVAVLSSPNVEWAGRFTQNPVHRLGDLGAWEHEDAMRGVHGPTGAVLEQADDGSVRLDVPVAPGATVSIRIEVPASVSDGGVPVVRLADAEAAMRSLSSVAAGSELPEVKRGVARTNVAWVPDLVADHTGVTAAGLVDDLHPASAGVPDVVVGACWPAVFAALGDARTPGADPVAVIEGMLDLVHLDHAVELVSPLPTETGVLVVRAEAVSVSDTEVGRVVEVHVEVGAMLGDDGLGAPILARLVERFAIRGRLGSSPAGDPVRAGGTADDTMRDTPRRTRRETTITAPMFLDAFARVSGDHNPIHTSANAARLAGLGDPIVHGMWLSAAAQHAVTAIDPAAGVPARRLTGWTARFLGMVRPGARIAVRVERVGAGEGAEIVEVQCRVDGDVVMVATGRLAAPRTVYAFPGQGIQRKGMGLDARSRSAAAREVWERADAHTREALGFSILAVVRDNPTEVTARGVTHRHPDGVLHLTQFTQVAMATLGVAQIAELREAGAFVPDALLAGHSVGEYNALAAVAGVLPLEAVLEVVFQRGSAMHELVPRDEEGRSDYRMAAIRPSQMGIDDADVADFVAGVAERTGEFLQVVNLNLRGSQYAIAGTVAGLAEFEKVADERRLAHGGKRSFILVPGIDVPFHSAVLRGGVPDFRARLDELLPERIEPEILVGRYIPNLVPEPFSLARDFVAKIADLVPSEPLSAVLADFDSYAADPVALTRIVLIELLAWQFASPVRWIETQDLLFAPESEGGLGAERFVEVGLAAVPTVANLATQTLALPGRVGGPVEVLNIEREASVVYDTDVDPAPIDDEPAEVADAAPAPAAAASAPAPAAAPASAGPRPDDIAFTAADATTTLIALWTKLRPDQIGPADTIEALCDGVSSRRNQLLVDLGSELSLGAIDGAADADMTALGATVTSLARTYRPLGPVLTDSIGDHVRKLFGPSGKRPGAIGDRVRTVWQLGDGWAQHVTAQLALGTRDGASVRGGDLATFGTSLADGAAVDAAIDDAVAAVAAARGVAVSLPSSGDAGGATIDAGALGEFTETLTGRSGVLASAARLVLEQLGHAPDTASAFGDAHTDDDLADLVAAELGSDWHRVVAPRFDAAKAVLFDDRWASAREDLALAWTGERELSHESFVGAGDALAEHAQWWRDRAEDAGLGDLAARYARIALAAQETAPGPWAGETAVVTGAGTGSIAASVVGRLLAGGATVVATTSSLGSDKLAFYRTLYRDTARAGAALWVVPANMASYADVDALTEWIGGAQYDSAGGTSTLVKPTLSPTLLFPFAAPRVAGSMADVSGRAETEMRVLLWSVERLVTGMGRLGADTAVDSTLHVVLPGSPNRGTFGGDGAYGEAKAALDAVVAKWTSESWSERITLVHASIGWVRGTGLMGGNDPLVEAVEAAGVRTWSTDEMATELLAACTAETRRDARSAPVALDLTGGLADAGLDLAALARSAAEQAERTVAAEETAEDATIAALPAPPRPQPVTAPAWADLDVEPAELVVIVGAGELGPYGSARTRFEMEVDGELSAAGVLELAWSTGLLTWEQTPKPGWYDAETGEPVAEADIWDLYHDTVVERCGIRRYEDDGAMVENTAPLLSSVFLDRDLSFVVGGEGEARAFVDADPANTSAAVDPESGEWTVTRRAGTEIRVPRKVTLSRSVGGQIPTGFDVQAWGIPADMAGSVDRVGLWNIVATVDAFLTAGFTPSELLRWVHPSLVANTQGTGMGGMTSMRSLYIDTLLGENRANDILQEALPNVIAAHVVQSYVGGYGSMVHPVAACATAAVSVEEAVDKITLGKAQFAVAGGFDDLGIEGIVGFGDMSATAKTDAMRAKGIDDRRFSRAGDRRRGGFVESQGGGTVLLARGDLALEMGLPVLGVVAYAGSFSDGVHTSIPAPGLGALGAGRGGENSGLARGLRTLGLGADDVAVVSKHDTSTAANDPNEAELHERLASALGRSTGAPLFVVSQKTLTGHAKGGAAAFQLIGLCQLLSSGVVPPNRSLDCLDEVMAENDHLVWAREPLRFGDSLPLRAGLLTSLGFGHVSGLIAVAHPEAFVAALPAERREQYRAAASRRLVDGNRRLLAAMYGGDALYERPAARRLGGDGDAAHALEAAMLVSEDARLGDDDVFDATGCR</sequence>
<dbReference type="PATRIC" id="fig|1273125.3.peg.3336"/>
<dbReference type="Gene3D" id="1.20.930.70">
    <property type="match status" value="1"/>
</dbReference>
<dbReference type="Gene3D" id="3.40.50.720">
    <property type="entry name" value="NAD(P)-binding Rossmann-like Domain"/>
    <property type="match status" value="1"/>
</dbReference>
<dbReference type="GO" id="GO:0005835">
    <property type="term" value="C:fatty acid synthase complex"/>
    <property type="evidence" value="ECO:0007669"/>
    <property type="project" value="InterPro"/>
</dbReference>
<keyword evidence="5" id="KW-0378">Hydrolase</keyword>
<dbReference type="GO" id="GO:0004315">
    <property type="term" value="F:3-oxoacyl-[acyl-carrier-protein] synthase activity"/>
    <property type="evidence" value="ECO:0007669"/>
    <property type="project" value="InterPro"/>
</dbReference>
<dbReference type="SUPFAM" id="SSF55048">
    <property type="entry name" value="Probable ACP-binding domain of malonyl-CoA ACP transacylase"/>
    <property type="match status" value="1"/>
</dbReference>
<dbReference type="Gene3D" id="3.40.47.10">
    <property type="match status" value="1"/>
</dbReference>
<evidence type="ECO:0000313" key="11">
    <source>
        <dbReference type="Proteomes" id="UP000013525"/>
    </source>
</evidence>
<dbReference type="InterPro" id="IPR018201">
    <property type="entry name" value="Ketoacyl_synth_AS"/>
</dbReference>
<evidence type="ECO:0000256" key="2">
    <source>
        <dbReference type="ARBA" id="ARBA00022450"/>
    </source>
</evidence>
<dbReference type="Pfam" id="PF22690">
    <property type="entry name" value="FAS_AT_central"/>
    <property type="match status" value="1"/>
</dbReference>
<dbReference type="SUPFAM" id="SSF52151">
    <property type="entry name" value="FabD/lysophospholipase-like"/>
    <property type="match status" value="2"/>
</dbReference>
<dbReference type="InterPro" id="IPR016039">
    <property type="entry name" value="Thiolase-like"/>
</dbReference>
<proteinExistence type="inferred from homology"/>